<dbReference type="NCBIfam" id="NF009487">
    <property type="entry name" value="PRK12849.1"/>
    <property type="match status" value="1"/>
</dbReference>
<comment type="caution">
    <text evidence="13">The sequence shown here is derived from an EMBL/GenBank/DDBJ whole genome shotgun (WGS) entry which is preliminary data.</text>
</comment>
<evidence type="ECO:0000313" key="16">
    <source>
        <dbReference type="Proteomes" id="UP000237340"/>
    </source>
</evidence>
<keyword evidence="16" id="KW-1185">Reference proteome</keyword>
<evidence type="ECO:0000313" key="13">
    <source>
        <dbReference type="EMBL" id="POH65913.1"/>
    </source>
</evidence>
<dbReference type="SUPFAM" id="SSF48592">
    <property type="entry name" value="GroEL equatorial domain-like"/>
    <property type="match status" value="1"/>
</dbReference>
<keyword evidence="6 9" id="KW-0143">Chaperone</keyword>
<dbReference type="SUPFAM" id="SSF52029">
    <property type="entry name" value="GroEL apical domain-like"/>
    <property type="match status" value="1"/>
</dbReference>
<organism evidence="13 15">
    <name type="scientific">Cryobacterium zongtaii</name>
    <dbReference type="NCBI Taxonomy" id="1259217"/>
    <lineage>
        <taxon>Bacteria</taxon>
        <taxon>Bacillati</taxon>
        <taxon>Actinomycetota</taxon>
        <taxon>Actinomycetes</taxon>
        <taxon>Micrococcales</taxon>
        <taxon>Microbacteriaceae</taxon>
        <taxon>Cryobacterium</taxon>
    </lineage>
</organism>
<dbReference type="HAMAP" id="MF_00600">
    <property type="entry name" value="CH60"/>
    <property type="match status" value="1"/>
</dbReference>
<dbReference type="RefSeq" id="WP_088457035.1">
    <property type="nucleotide sequence ID" value="NZ_PPXD01000001.1"/>
</dbReference>
<evidence type="ECO:0000256" key="10">
    <source>
        <dbReference type="RuleBase" id="RU000418"/>
    </source>
</evidence>
<dbReference type="EC" id="5.6.1.7" evidence="9"/>
<comment type="subunit">
    <text evidence="9 11">Forms a cylinder of 14 subunits composed of two heptameric rings stacked back-to-back. Interacts with the co-chaperonin GroES.</text>
</comment>
<feature type="binding site" evidence="9">
    <location>
        <begin position="86"/>
        <end position="90"/>
    </location>
    <ligand>
        <name>ATP</name>
        <dbReference type="ChEBI" id="CHEBI:30616"/>
    </ligand>
</feature>
<keyword evidence="12" id="KW-0175">Coiled coil</keyword>
<reference evidence="15 16" key="1">
    <citation type="submission" date="2018-01" db="EMBL/GenBank/DDBJ databases">
        <title>Cryobacterium sp. nov., from glaciers in China.</title>
        <authorList>
            <person name="Liu Q."/>
            <person name="Xin Y.-H."/>
        </authorList>
    </citation>
    <scope>NUCLEOTIDE SEQUENCE [LARGE SCALE GENOMIC DNA]</scope>
    <source>
        <strain evidence="13 15">TMB1-8</strain>
        <strain evidence="14 16">TMN-42</strain>
    </source>
</reference>
<dbReference type="GO" id="GO:0005524">
    <property type="term" value="F:ATP binding"/>
    <property type="evidence" value="ECO:0007669"/>
    <property type="project" value="UniProtKB-UniRule"/>
</dbReference>
<accession>A0A2S3ZNE2</accession>
<keyword evidence="5 9" id="KW-0067">ATP-binding</keyword>
<proteinExistence type="inferred from homology"/>
<keyword evidence="4 9" id="KW-0547">Nucleotide-binding</keyword>
<evidence type="ECO:0000256" key="6">
    <source>
        <dbReference type="ARBA" id="ARBA00023186"/>
    </source>
</evidence>
<dbReference type="GO" id="GO:0140662">
    <property type="term" value="F:ATP-dependent protein folding chaperone"/>
    <property type="evidence" value="ECO:0007669"/>
    <property type="project" value="InterPro"/>
</dbReference>
<evidence type="ECO:0000256" key="7">
    <source>
        <dbReference type="ARBA" id="ARBA00023235"/>
    </source>
</evidence>
<dbReference type="NCBIfam" id="NF000592">
    <property type="entry name" value="PRK00013.1"/>
    <property type="match status" value="1"/>
</dbReference>
<keyword evidence="9" id="KW-0963">Cytoplasm</keyword>
<dbReference type="Gene3D" id="3.30.260.10">
    <property type="entry name" value="TCP-1-like chaperonin intermediate domain"/>
    <property type="match status" value="1"/>
</dbReference>
<dbReference type="InterPro" id="IPR027409">
    <property type="entry name" value="GroEL-like_apical_dom_sf"/>
</dbReference>
<dbReference type="InterPro" id="IPR018370">
    <property type="entry name" value="Chaperonin_Cpn60_CS"/>
</dbReference>
<dbReference type="NCBIfam" id="TIGR02348">
    <property type="entry name" value="GroEL"/>
    <property type="match status" value="1"/>
</dbReference>
<dbReference type="PROSITE" id="PS00296">
    <property type="entry name" value="CHAPERONINS_CPN60"/>
    <property type="match status" value="1"/>
</dbReference>
<evidence type="ECO:0000256" key="8">
    <source>
        <dbReference type="ARBA" id="ARBA00025702"/>
    </source>
</evidence>
<dbReference type="GO" id="GO:0009986">
    <property type="term" value="C:cell surface"/>
    <property type="evidence" value="ECO:0007669"/>
    <property type="project" value="UniProtKB-SubCell"/>
</dbReference>
<evidence type="ECO:0000256" key="2">
    <source>
        <dbReference type="ARBA" id="ARBA00004241"/>
    </source>
</evidence>
<evidence type="ECO:0000256" key="5">
    <source>
        <dbReference type="ARBA" id="ARBA00022840"/>
    </source>
</evidence>
<comment type="similarity">
    <text evidence="3 9 10">Belongs to the chaperonin (HSP60) family.</text>
</comment>
<feature type="binding site" evidence="9">
    <location>
        <begin position="480"/>
        <end position="482"/>
    </location>
    <ligand>
        <name>ATP</name>
        <dbReference type="ChEBI" id="CHEBI:30616"/>
    </ligand>
</feature>
<dbReference type="CDD" id="cd03344">
    <property type="entry name" value="GroEL"/>
    <property type="match status" value="1"/>
</dbReference>
<evidence type="ECO:0000256" key="1">
    <source>
        <dbReference type="ARBA" id="ARBA00004191"/>
    </source>
</evidence>
<comment type="function">
    <text evidence="9 11">Together with its co-chaperonin GroES, plays an essential role in assisting protein folding. The GroEL-GroES system forms a nano-cage that allows encapsulation of the non-native substrate proteins and provides a physical environment optimized to promote and accelerate protein folding.</text>
</comment>
<dbReference type="Pfam" id="PF00118">
    <property type="entry name" value="Cpn60_TCP1"/>
    <property type="match status" value="1"/>
</dbReference>
<dbReference type="NCBIfam" id="NF009488">
    <property type="entry name" value="PRK12850.1"/>
    <property type="match status" value="1"/>
</dbReference>
<evidence type="ECO:0000313" key="14">
    <source>
        <dbReference type="EMBL" id="POH70276.1"/>
    </source>
</evidence>
<dbReference type="FunFam" id="3.50.7.10:FF:000001">
    <property type="entry name" value="60 kDa chaperonin"/>
    <property type="match status" value="1"/>
</dbReference>
<feature type="binding site" evidence="9">
    <location>
        <position position="413"/>
    </location>
    <ligand>
        <name>ATP</name>
        <dbReference type="ChEBI" id="CHEBI:30616"/>
    </ligand>
</feature>
<keyword evidence="7 9" id="KW-0413">Isomerase</keyword>
<comment type="caution">
    <text evidence="9">Lacks conserved residue(s) required for the propagation of feature annotation.</text>
</comment>
<dbReference type="InterPro" id="IPR027413">
    <property type="entry name" value="GROEL-like_equatorial_sf"/>
</dbReference>
<dbReference type="EMBL" id="PPXD01000001">
    <property type="protein sequence ID" value="POH70276.1"/>
    <property type="molecule type" value="Genomic_DNA"/>
</dbReference>
<dbReference type="NCBIfam" id="NF009489">
    <property type="entry name" value="PRK12851.1"/>
    <property type="match status" value="1"/>
</dbReference>
<name>A0A2S3ZFU3_9MICO</name>
<gene>
    <name evidence="9 13" type="primary">groL</name>
    <name evidence="9" type="synonym">groEL</name>
    <name evidence="13" type="ORF">C3B59_08695</name>
    <name evidence="14" type="ORF">C3B61_01285</name>
</gene>
<dbReference type="Proteomes" id="UP000237340">
    <property type="component" value="Unassembled WGS sequence"/>
</dbReference>
<dbReference type="PRINTS" id="PR00298">
    <property type="entry name" value="CHAPERONIN60"/>
</dbReference>
<evidence type="ECO:0000256" key="12">
    <source>
        <dbReference type="SAM" id="Coils"/>
    </source>
</evidence>
<feature type="coiled-coil region" evidence="12">
    <location>
        <begin position="344"/>
        <end position="407"/>
    </location>
</feature>
<dbReference type="Proteomes" id="UP000237104">
    <property type="component" value="Unassembled WGS sequence"/>
</dbReference>
<feature type="binding site" evidence="9">
    <location>
        <begin position="29"/>
        <end position="32"/>
    </location>
    <ligand>
        <name>ATP</name>
        <dbReference type="ChEBI" id="CHEBI:30616"/>
    </ligand>
</feature>
<dbReference type="InterPro" id="IPR027410">
    <property type="entry name" value="TCP-1-like_intermed_sf"/>
</dbReference>
<dbReference type="GO" id="GO:0042026">
    <property type="term" value="P:protein refolding"/>
    <property type="evidence" value="ECO:0007669"/>
    <property type="project" value="UniProtKB-UniRule"/>
</dbReference>
<dbReference type="GO" id="GO:0016853">
    <property type="term" value="F:isomerase activity"/>
    <property type="evidence" value="ECO:0007669"/>
    <property type="project" value="UniProtKB-KW"/>
</dbReference>
<dbReference type="Gene3D" id="1.10.560.10">
    <property type="entry name" value="GroEL-like equatorial domain"/>
    <property type="match status" value="1"/>
</dbReference>
<sequence length="542" mass="56953">MAKIIAFNEEARRGLERGLNILADTVKVTLGPRGRNVVLEKKWGAPTITNDGVSIAKEIELDDPYEKIGAELVKEVAKKTDDVAGDGTTTATVLAQALVREGLRNVAAGADPISLKRGIEKATAAVIAELIASAKEIETKEEIAATASISAGDAEIGAIIAEAIDKVGKEGVVTVEESNTFGTELELTEGMRFDKGFLSAYFVTDPDRQEAVFEDPYILIVNSKVSNIKDLLPIVDKVIQSGKQLLIIAEDVDGEALATLVVNKIRGIFKSVAVKAPGFGDRRKAQLQDIAILTGGQVISEEVGLKLENVTLDLLGNARKVVITKDETTIVEGAGDAEAIAGRVQQIRNEIENTDSDYDREKLQERLAKLAGGVAVIKAGAATEVELKERKHRIEDAVRNAKAAVEEGIVAGGGVALIQAGKTAFEGKAILDLVGDEATGANIVRVAIDAPLKQIALNAGMEPGVVADKVRNLPVGFGLNAATGEYVDMIAAGINDPVKVTRSALLNASSIAGLFLTTEAVVADKPEKNSAPAGDPSGGMDF</sequence>
<dbReference type="InterPro" id="IPR002423">
    <property type="entry name" value="Cpn60/GroEL/TCP-1"/>
</dbReference>
<dbReference type="InterPro" id="IPR001844">
    <property type="entry name" value="Cpn60/GroEL"/>
</dbReference>
<dbReference type="GO" id="GO:0009408">
    <property type="term" value="P:response to heat"/>
    <property type="evidence" value="ECO:0007669"/>
    <property type="project" value="UniProtKB-ARBA"/>
</dbReference>
<dbReference type="GO" id="GO:0005737">
    <property type="term" value="C:cytoplasm"/>
    <property type="evidence" value="ECO:0007669"/>
    <property type="project" value="UniProtKB-SubCell"/>
</dbReference>
<dbReference type="OrthoDB" id="9766614at2"/>
<dbReference type="PANTHER" id="PTHR45633">
    <property type="entry name" value="60 KDA HEAT SHOCK PROTEIN, MITOCHONDRIAL"/>
    <property type="match status" value="1"/>
</dbReference>
<comment type="subcellular location">
    <subcellularLocation>
        <location evidence="2">Cell surface</location>
    </subcellularLocation>
    <subcellularLocation>
        <location evidence="9">Cytoplasm</location>
    </subcellularLocation>
    <subcellularLocation>
        <location evidence="8">Secreted</location>
        <location evidence="8">Capsule</location>
    </subcellularLocation>
    <subcellularLocation>
        <location evidence="1">Secreted</location>
        <location evidence="1">Cell wall</location>
    </subcellularLocation>
</comment>
<feature type="binding site" evidence="9">
    <location>
        <position position="496"/>
    </location>
    <ligand>
        <name>ATP</name>
        <dbReference type="ChEBI" id="CHEBI:30616"/>
    </ligand>
</feature>
<evidence type="ECO:0000256" key="11">
    <source>
        <dbReference type="RuleBase" id="RU000419"/>
    </source>
</evidence>
<evidence type="ECO:0000313" key="15">
    <source>
        <dbReference type="Proteomes" id="UP000237104"/>
    </source>
</evidence>
<accession>A0A2S3ZFU3</accession>
<evidence type="ECO:0000256" key="4">
    <source>
        <dbReference type="ARBA" id="ARBA00022741"/>
    </source>
</evidence>
<dbReference type="Gene3D" id="3.50.7.10">
    <property type="entry name" value="GroEL"/>
    <property type="match status" value="1"/>
</dbReference>
<protein>
    <recommendedName>
        <fullName evidence="9">Chaperonin GroEL</fullName>
        <ecNumber evidence="9">5.6.1.7</ecNumber>
    </recommendedName>
    <alternativeName>
        <fullName evidence="9">60 kDa chaperonin</fullName>
    </alternativeName>
    <alternativeName>
        <fullName evidence="9">Chaperonin-60</fullName>
        <shortName evidence="9">Cpn60</shortName>
    </alternativeName>
</protein>
<dbReference type="AlphaFoldDB" id="A0A2S3ZFU3"/>
<evidence type="ECO:0000256" key="9">
    <source>
        <dbReference type="HAMAP-Rule" id="MF_00600"/>
    </source>
</evidence>
<evidence type="ECO:0000256" key="3">
    <source>
        <dbReference type="ARBA" id="ARBA00006607"/>
    </source>
</evidence>
<dbReference type="GO" id="GO:0051082">
    <property type="term" value="F:unfolded protein binding"/>
    <property type="evidence" value="ECO:0007669"/>
    <property type="project" value="UniProtKB-UniRule"/>
</dbReference>
<dbReference type="GO" id="GO:0042603">
    <property type="term" value="C:capsule"/>
    <property type="evidence" value="ECO:0007669"/>
    <property type="project" value="UniProtKB-SubCell"/>
</dbReference>
<dbReference type="SUPFAM" id="SSF54849">
    <property type="entry name" value="GroEL-intermediate domain like"/>
    <property type="match status" value="1"/>
</dbReference>
<dbReference type="EMBL" id="PPXF01000038">
    <property type="protein sequence ID" value="POH65913.1"/>
    <property type="molecule type" value="Genomic_DNA"/>
</dbReference>